<feature type="compositionally biased region" description="Basic and acidic residues" evidence="1">
    <location>
        <begin position="238"/>
        <end position="248"/>
    </location>
</feature>
<proteinExistence type="predicted"/>
<dbReference type="Proteomes" id="UP000614601">
    <property type="component" value="Unassembled WGS sequence"/>
</dbReference>
<feature type="compositionally biased region" description="Polar residues" evidence="1">
    <location>
        <begin position="185"/>
        <end position="198"/>
    </location>
</feature>
<dbReference type="AlphaFoldDB" id="A0A811K2Q1"/>
<name>A0A811K2Q1_9BILA</name>
<evidence type="ECO:0000313" key="2">
    <source>
        <dbReference type="EMBL" id="CAD5209687.1"/>
    </source>
</evidence>
<feature type="compositionally biased region" description="Basic and acidic residues" evidence="1">
    <location>
        <begin position="32"/>
        <end position="80"/>
    </location>
</feature>
<sequence length="248" mass="28168">MGASDSRLDAIQNKLQVPLRSKRKSKKKRERKDREKDYGRELPDQMKPREVKKDASEEDVLKPKETVVKKSRNSAEKERGSSANVQEPPPTSDLPPEIKSNPSDTQLTASPAKEEKSKTPDKRRHRLKNDMKFADEPTNFVKVKSSKPAVCGAHRQGKRKSRKSEKTDKSLDKTERRRKKEVSVEPQSLPQYDDSNLVSAMGTVMEQQDVTDTNDYTNMTDTNDQTGESNVVSEEQGDDVRTARERSP</sequence>
<feature type="compositionally biased region" description="Low complexity" evidence="1">
    <location>
        <begin position="210"/>
        <end position="226"/>
    </location>
</feature>
<protein>
    <submittedName>
        <fullName evidence="2">Uncharacterized protein</fullName>
    </submittedName>
</protein>
<reference evidence="2" key="1">
    <citation type="submission" date="2020-09" db="EMBL/GenBank/DDBJ databases">
        <authorList>
            <person name="Kikuchi T."/>
        </authorList>
    </citation>
    <scope>NUCLEOTIDE SEQUENCE</scope>
    <source>
        <strain evidence="2">SH1</strain>
    </source>
</reference>
<dbReference type="Proteomes" id="UP000783686">
    <property type="component" value="Unassembled WGS sequence"/>
</dbReference>
<evidence type="ECO:0000256" key="1">
    <source>
        <dbReference type="SAM" id="MobiDB-lite"/>
    </source>
</evidence>
<evidence type="ECO:0000313" key="3">
    <source>
        <dbReference type="Proteomes" id="UP000614601"/>
    </source>
</evidence>
<feature type="compositionally biased region" description="Basic residues" evidence="1">
    <location>
        <begin position="20"/>
        <end position="31"/>
    </location>
</feature>
<organism evidence="2 3">
    <name type="scientific">Bursaphelenchus okinawaensis</name>
    <dbReference type="NCBI Taxonomy" id="465554"/>
    <lineage>
        <taxon>Eukaryota</taxon>
        <taxon>Metazoa</taxon>
        <taxon>Ecdysozoa</taxon>
        <taxon>Nematoda</taxon>
        <taxon>Chromadorea</taxon>
        <taxon>Rhabditida</taxon>
        <taxon>Tylenchina</taxon>
        <taxon>Tylenchomorpha</taxon>
        <taxon>Aphelenchoidea</taxon>
        <taxon>Aphelenchoididae</taxon>
        <taxon>Bursaphelenchus</taxon>
    </lineage>
</organism>
<accession>A0A811K2Q1</accession>
<gene>
    <name evidence="2" type="ORF">BOKJ2_LOCUS2812</name>
</gene>
<feature type="compositionally biased region" description="Polar residues" evidence="1">
    <location>
        <begin position="100"/>
        <end position="109"/>
    </location>
</feature>
<dbReference type="EMBL" id="CAJFCW020000002">
    <property type="protein sequence ID" value="CAG9089861.1"/>
    <property type="molecule type" value="Genomic_DNA"/>
</dbReference>
<keyword evidence="3" id="KW-1185">Reference proteome</keyword>
<dbReference type="EMBL" id="CAJFDH010000002">
    <property type="protein sequence ID" value="CAD5209687.1"/>
    <property type="molecule type" value="Genomic_DNA"/>
</dbReference>
<feature type="compositionally biased region" description="Basic and acidic residues" evidence="1">
    <location>
        <begin position="164"/>
        <end position="175"/>
    </location>
</feature>
<comment type="caution">
    <text evidence="2">The sequence shown here is derived from an EMBL/GenBank/DDBJ whole genome shotgun (WGS) entry which is preliminary data.</text>
</comment>
<feature type="region of interest" description="Disordered" evidence="1">
    <location>
        <begin position="1"/>
        <end position="248"/>
    </location>
</feature>